<evidence type="ECO:0000313" key="1">
    <source>
        <dbReference type="EMBL" id="GMH20937.1"/>
    </source>
</evidence>
<organism evidence="1 2">
    <name type="scientific">Nepenthes gracilis</name>
    <name type="common">Slender pitcher plant</name>
    <dbReference type="NCBI Taxonomy" id="150966"/>
    <lineage>
        <taxon>Eukaryota</taxon>
        <taxon>Viridiplantae</taxon>
        <taxon>Streptophyta</taxon>
        <taxon>Embryophyta</taxon>
        <taxon>Tracheophyta</taxon>
        <taxon>Spermatophyta</taxon>
        <taxon>Magnoliopsida</taxon>
        <taxon>eudicotyledons</taxon>
        <taxon>Gunneridae</taxon>
        <taxon>Pentapetalae</taxon>
        <taxon>Caryophyllales</taxon>
        <taxon>Nepenthaceae</taxon>
        <taxon>Nepenthes</taxon>
    </lineage>
</organism>
<accession>A0AAD3XX45</accession>
<proteinExistence type="predicted"/>
<comment type="caution">
    <text evidence="1">The sequence shown here is derived from an EMBL/GenBank/DDBJ whole genome shotgun (WGS) entry which is preliminary data.</text>
</comment>
<dbReference type="AlphaFoldDB" id="A0AAD3XX45"/>
<evidence type="ECO:0000313" key="2">
    <source>
        <dbReference type="Proteomes" id="UP001279734"/>
    </source>
</evidence>
<dbReference type="Proteomes" id="UP001279734">
    <property type="component" value="Unassembled WGS sequence"/>
</dbReference>
<protein>
    <submittedName>
        <fullName evidence="1">Uncharacterized protein</fullName>
    </submittedName>
</protein>
<dbReference type="EMBL" id="BSYO01000022">
    <property type="protein sequence ID" value="GMH20937.1"/>
    <property type="molecule type" value="Genomic_DNA"/>
</dbReference>
<gene>
    <name evidence="1" type="ORF">Nepgr_022779</name>
</gene>
<name>A0AAD3XX45_NEPGR</name>
<keyword evidence="2" id="KW-1185">Reference proteome</keyword>
<reference evidence="1" key="1">
    <citation type="submission" date="2023-05" db="EMBL/GenBank/DDBJ databases">
        <title>Nepenthes gracilis genome sequencing.</title>
        <authorList>
            <person name="Fukushima K."/>
        </authorList>
    </citation>
    <scope>NUCLEOTIDE SEQUENCE</scope>
    <source>
        <strain evidence="1">SING2019-196</strain>
    </source>
</reference>
<sequence>MEMLNFLSNFESLRGASSMGVFWLSPEGVMLILEKLELYYSGQLPFCPGLKLDPECVDCVALQDTLARCPMLCCEAERLCCPVENHFRSGVVACSKRLWLLDAADADGCWFGVQSLNEVDGATVAVGAICWCAQVLGVNFDAYWLCDLVLLGSSSASCKMLNLDPAVAISSAALEPWTKGFLNFAFQQSKKECMDFPLRGVDLGLPYWSLMQFFYFGCDGGAVFVAQCCISKDADAGHLYELFLTCRKGCLAQDLEMFLDATISIAEWTVAVYCDCKLEFATCIKWRWILLALHPLLPGAVADPVSDMLVAGFIMLHCRSLLRCLAGA</sequence>